<evidence type="ECO:0000256" key="3">
    <source>
        <dbReference type="ARBA" id="ARBA00040228"/>
    </source>
</evidence>
<comment type="similarity">
    <text evidence="1">Belongs to the flagella basal body rod proteins family.</text>
</comment>
<dbReference type="Pfam" id="PF22692">
    <property type="entry name" value="LlgE_F_G_D1"/>
    <property type="match status" value="1"/>
</dbReference>
<dbReference type="NCBIfam" id="TIGR03506">
    <property type="entry name" value="FlgEFG_subfam"/>
    <property type="match status" value="1"/>
</dbReference>
<sequence>MDRMLYIAMAGAKQAVRAQTVNANNLANSSTVGFRADIQFATDRQVYGDGYSSRAYNETVSPGINFTEGGSMSTGRSLDVIVSPKGYITVQTATGKEAYTRAGNFKVTANGLLQTASGHSVIGNNGPIALPPYDKLEIGSDGTITILPKGQTAASLSVIDRIKLVTPKESELLKNTQGLLVLPEGAAVPAPDPKTRLTGGMLETSNVNSIESLILMMDIARQYETNIKLMKSAKENDAAVAQLLRSS</sequence>
<dbReference type="EMBL" id="UOFL01000049">
    <property type="protein sequence ID" value="VAW73981.1"/>
    <property type="molecule type" value="Genomic_DNA"/>
</dbReference>
<dbReference type="Pfam" id="PF06429">
    <property type="entry name" value="Flg_bbr_C"/>
    <property type="match status" value="1"/>
</dbReference>
<reference evidence="7" key="1">
    <citation type="submission" date="2018-06" db="EMBL/GenBank/DDBJ databases">
        <authorList>
            <person name="Zhirakovskaya E."/>
        </authorList>
    </citation>
    <scope>NUCLEOTIDE SEQUENCE</scope>
</reference>
<protein>
    <recommendedName>
        <fullName evidence="3">Flagellar basal-body rod protein FlgF</fullName>
    </recommendedName>
</protein>
<evidence type="ECO:0000256" key="1">
    <source>
        <dbReference type="ARBA" id="ARBA00009677"/>
    </source>
</evidence>
<evidence type="ECO:0000313" key="7">
    <source>
        <dbReference type="EMBL" id="VAW73981.1"/>
    </source>
</evidence>
<evidence type="ECO:0000259" key="4">
    <source>
        <dbReference type="Pfam" id="PF00460"/>
    </source>
</evidence>
<dbReference type="InterPro" id="IPR020013">
    <property type="entry name" value="Flagellar_FlgE/F/G"/>
</dbReference>
<evidence type="ECO:0000259" key="5">
    <source>
        <dbReference type="Pfam" id="PF06429"/>
    </source>
</evidence>
<dbReference type="SUPFAM" id="SSF117143">
    <property type="entry name" value="Flagellar hook protein flgE"/>
    <property type="match status" value="1"/>
</dbReference>
<dbReference type="InterPro" id="IPR037925">
    <property type="entry name" value="FlgE/F/G-like"/>
</dbReference>
<evidence type="ECO:0000259" key="6">
    <source>
        <dbReference type="Pfam" id="PF22692"/>
    </source>
</evidence>
<dbReference type="AlphaFoldDB" id="A0A3B0Y2N5"/>
<dbReference type="InterPro" id="IPR010930">
    <property type="entry name" value="Flg_bb/hook_C_dom"/>
</dbReference>
<dbReference type="NCBIfam" id="NF009280">
    <property type="entry name" value="PRK12640.1"/>
    <property type="match status" value="1"/>
</dbReference>
<dbReference type="InterPro" id="IPR001444">
    <property type="entry name" value="Flag_bb_rod_N"/>
</dbReference>
<keyword evidence="7" id="KW-0966">Cell projection</keyword>
<gene>
    <name evidence="7" type="ORF">MNBD_GAMMA12-3756</name>
</gene>
<feature type="domain" description="Flagellar basal body rod protein N-terminal" evidence="4">
    <location>
        <begin position="5"/>
        <end position="35"/>
    </location>
</feature>
<organism evidence="7">
    <name type="scientific">hydrothermal vent metagenome</name>
    <dbReference type="NCBI Taxonomy" id="652676"/>
    <lineage>
        <taxon>unclassified sequences</taxon>
        <taxon>metagenomes</taxon>
        <taxon>ecological metagenomes</taxon>
    </lineage>
</organism>
<proteinExistence type="inferred from homology"/>
<dbReference type="InterPro" id="IPR053967">
    <property type="entry name" value="LlgE_F_G-like_D1"/>
</dbReference>
<keyword evidence="7" id="KW-0282">Flagellum</keyword>
<dbReference type="PANTHER" id="PTHR30435">
    <property type="entry name" value="FLAGELLAR PROTEIN"/>
    <property type="match status" value="1"/>
</dbReference>
<name>A0A3B0Y2N5_9ZZZZ</name>
<keyword evidence="7" id="KW-0969">Cilium</keyword>
<dbReference type="GO" id="GO:0071978">
    <property type="term" value="P:bacterial-type flagellum-dependent swarming motility"/>
    <property type="evidence" value="ECO:0007669"/>
    <property type="project" value="TreeGrafter"/>
</dbReference>
<comment type="subunit">
    <text evidence="2">The basal body constitutes a major portion of the flagellar organelle and consists of five rings (E,L,P,S, and M) mounted on a central rod. The rod consists of about 26 subunits of FlgG in the distal portion, and FlgB, FlgC and FlgF are thought to build up the proximal portion of the rod with about 6 subunits each.</text>
</comment>
<dbReference type="GO" id="GO:0009288">
    <property type="term" value="C:bacterial-type flagellum"/>
    <property type="evidence" value="ECO:0007669"/>
    <property type="project" value="TreeGrafter"/>
</dbReference>
<feature type="domain" description="Flagellar hook protein FlgE/F/G-like D1" evidence="6">
    <location>
        <begin position="85"/>
        <end position="145"/>
    </location>
</feature>
<feature type="domain" description="Flagellar basal-body/hook protein C-terminal" evidence="5">
    <location>
        <begin position="200"/>
        <end position="243"/>
    </location>
</feature>
<dbReference type="PANTHER" id="PTHR30435:SF18">
    <property type="entry name" value="FLAGELLAR BASAL-BODY ROD PROTEIN FLGF"/>
    <property type="match status" value="1"/>
</dbReference>
<dbReference type="Pfam" id="PF00460">
    <property type="entry name" value="Flg_bb_rod"/>
    <property type="match status" value="1"/>
</dbReference>
<evidence type="ECO:0000256" key="2">
    <source>
        <dbReference type="ARBA" id="ARBA00038560"/>
    </source>
</evidence>
<accession>A0A3B0Y2N5</accession>